<dbReference type="Pfam" id="PF13579">
    <property type="entry name" value="Glyco_trans_4_4"/>
    <property type="match status" value="1"/>
</dbReference>
<dbReference type="PANTHER" id="PTHR45947">
    <property type="entry name" value="SULFOQUINOVOSYL TRANSFERASE SQD2"/>
    <property type="match status" value="1"/>
</dbReference>
<evidence type="ECO:0000313" key="3">
    <source>
        <dbReference type="EMBL" id="CBK42110.1"/>
    </source>
</evidence>
<name>D8PFS3_9BACT</name>
<evidence type="ECO:0000259" key="2">
    <source>
        <dbReference type="Pfam" id="PF13579"/>
    </source>
</evidence>
<dbReference type="CAZy" id="GT4">
    <property type="family name" value="Glycosyltransferase Family 4"/>
</dbReference>
<dbReference type="EMBL" id="FP929003">
    <property type="protein sequence ID" value="CBK42110.1"/>
    <property type="molecule type" value="Genomic_DNA"/>
</dbReference>
<feature type="domain" description="Glycosyltransferase subfamily 4-like N-terminal" evidence="2">
    <location>
        <begin position="18"/>
        <end position="200"/>
    </location>
</feature>
<evidence type="ECO:0000313" key="4">
    <source>
        <dbReference type="Proteomes" id="UP000001660"/>
    </source>
</evidence>
<dbReference type="SUPFAM" id="SSF53756">
    <property type="entry name" value="UDP-Glycosyltransferase/glycogen phosphorylase"/>
    <property type="match status" value="1"/>
</dbReference>
<dbReference type="HOGENOM" id="CLU_009583_11_2_0"/>
<keyword evidence="4" id="KW-1185">Reference proteome</keyword>
<dbReference type="InterPro" id="IPR028098">
    <property type="entry name" value="Glyco_trans_4-like_N"/>
</dbReference>
<protein>
    <submittedName>
        <fullName evidence="3">Glycosyl transferase, group 1</fullName>
        <ecNumber evidence="3">2.4.-.-</ecNumber>
    </submittedName>
</protein>
<dbReference type="InterPro" id="IPR001296">
    <property type="entry name" value="Glyco_trans_1"/>
</dbReference>
<feature type="domain" description="Glycosyl transferase family 1" evidence="1">
    <location>
        <begin position="222"/>
        <end position="381"/>
    </location>
</feature>
<evidence type="ECO:0000259" key="1">
    <source>
        <dbReference type="Pfam" id="PF00534"/>
    </source>
</evidence>
<dbReference type="CDD" id="cd03794">
    <property type="entry name" value="GT4_WbuB-like"/>
    <property type="match status" value="1"/>
</dbReference>
<dbReference type="Gene3D" id="3.40.50.2000">
    <property type="entry name" value="Glycogen Phosphorylase B"/>
    <property type="match status" value="2"/>
</dbReference>
<sequence length="416" mass="47373">MHILFLSHYFPPEVNAPASRTYEHCRQWVRDGHRVTVVTCAPNHPQGKVYPGYRNTLVTREEKDGITVIRVWTYVTANEGFLKRTLNYVSYMAAAIVAAPFLQKVDIVISTSPQFFNGLAGYVVSRMKRSPWVLEIRDLWPESILAVGAIKNPFIIRLLEWLELFAYRQADRIVPVTDAFQRHIVKKGIDRAKITVIKNGADLTLYKPVTGTNRLAESLGVQGKFVAAYLGTHGMAHHLETVLYAAQRVRNYPHIVLLLAGDGAERRRLMALREELGVTNVLMLEQQPKEQMPWVWALADVSLILLKKSAVFKTVIPSKIFESMAMEKPIILGVEGESAELLRAADAGYCIEPENDRELATRLIELHTDKALCQKFGTNGRMHVTNYYDRIQLAKRFMELLEATHNEKCRHMRSHL</sequence>
<accession>D8PFS3</accession>
<dbReference type="Proteomes" id="UP000001660">
    <property type="component" value="Chromosome"/>
</dbReference>
<dbReference type="PANTHER" id="PTHR45947:SF3">
    <property type="entry name" value="SULFOQUINOVOSYL TRANSFERASE SQD2"/>
    <property type="match status" value="1"/>
</dbReference>
<dbReference type="GO" id="GO:0016758">
    <property type="term" value="F:hexosyltransferase activity"/>
    <property type="evidence" value="ECO:0007669"/>
    <property type="project" value="TreeGrafter"/>
</dbReference>
<dbReference type="eggNOG" id="COG0438">
    <property type="taxonomic scope" value="Bacteria"/>
</dbReference>
<dbReference type="EC" id="2.4.-.-" evidence="3"/>
<dbReference type="OrthoDB" id="9790710at2"/>
<keyword evidence="3" id="KW-0328">Glycosyltransferase</keyword>
<dbReference type="KEGG" id="nde:NIDE2400"/>
<dbReference type="AlphaFoldDB" id="D8PFS3"/>
<proteinExistence type="predicted"/>
<dbReference type="Pfam" id="PF00534">
    <property type="entry name" value="Glycos_transf_1"/>
    <property type="match status" value="1"/>
</dbReference>
<gene>
    <name evidence="3" type="ORF">NIDE2400</name>
</gene>
<dbReference type="STRING" id="330214.NIDE2400"/>
<keyword evidence="3" id="KW-0808">Transferase</keyword>
<organism evidence="3 4">
    <name type="scientific">Nitrospira defluvii</name>
    <dbReference type="NCBI Taxonomy" id="330214"/>
    <lineage>
        <taxon>Bacteria</taxon>
        <taxon>Pseudomonadati</taxon>
        <taxon>Nitrospirota</taxon>
        <taxon>Nitrospiria</taxon>
        <taxon>Nitrospirales</taxon>
        <taxon>Nitrospiraceae</taxon>
        <taxon>Nitrospira</taxon>
    </lineage>
</organism>
<reference evidence="3 4" key="1">
    <citation type="journal article" date="2010" name="Proc. Natl. Acad. Sci. U.S.A.">
        <title>A Nitrospira metagenome illuminates the physiology and evolution of globally important nitrite-oxidizing bacteria.</title>
        <authorList>
            <person name="Lucker S."/>
            <person name="Wagner M."/>
            <person name="Maixner F."/>
            <person name="Pelletier E."/>
            <person name="Koch H."/>
            <person name="Vacherie B."/>
            <person name="Rattei T."/>
            <person name="Sinninghe Damste J."/>
            <person name="Spieck E."/>
            <person name="Le Paslier D."/>
            <person name="Daims H."/>
        </authorList>
    </citation>
    <scope>NUCLEOTIDE SEQUENCE [LARGE SCALE GENOMIC DNA]</scope>
</reference>
<dbReference type="InterPro" id="IPR050194">
    <property type="entry name" value="Glycosyltransferase_grp1"/>
</dbReference>